<name>A0A255GSG8_9ACTN</name>
<dbReference type="PROSITE" id="PS50932">
    <property type="entry name" value="HTH_LACI_2"/>
    <property type="match status" value="1"/>
</dbReference>
<dbReference type="GO" id="GO:0003700">
    <property type="term" value="F:DNA-binding transcription factor activity"/>
    <property type="evidence" value="ECO:0007669"/>
    <property type="project" value="TreeGrafter"/>
</dbReference>
<evidence type="ECO:0000256" key="3">
    <source>
        <dbReference type="ARBA" id="ARBA00023163"/>
    </source>
</evidence>
<dbReference type="Gene3D" id="3.40.50.2300">
    <property type="match status" value="2"/>
</dbReference>
<proteinExistence type="predicted"/>
<keyword evidence="2" id="KW-0238">DNA-binding</keyword>
<gene>
    <name evidence="4" type="ORF">CGZ94_01415</name>
</gene>
<dbReference type="PANTHER" id="PTHR30146:SF109">
    <property type="entry name" value="HTH-TYPE TRANSCRIPTIONAL REGULATOR GALS"/>
    <property type="match status" value="1"/>
</dbReference>
<dbReference type="OrthoDB" id="3595338at2"/>
<protein>
    <submittedName>
        <fullName evidence="4">LacI family transcriptional regulator</fullName>
    </submittedName>
</protein>
<dbReference type="SUPFAM" id="SSF47413">
    <property type="entry name" value="lambda repressor-like DNA-binding domains"/>
    <property type="match status" value="1"/>
</dbReference>
<dbReference type="InterPro" id="IPR000843">
    <property type="entry name" value="HTH_LacI"/>
</dbReference>
<evidence type="ECO:0000256" key="1">
    <source>
        <dbReference type="ARBA" id="ARBA00023015"/>
    </source>
</evidence>
<dbReference type="Proteomes" id="UP000215896">
    <property type="component" value="Unassembled WGS sequence"/>
</dbReference>
<dbReference type="CDD" id="cd01392">
    <property type="entry name" value="HTH_LacI"/>
    <property type="match status" value="1"/>
</dbReference>
<dbReference type="InterPro" id="IPR010982">
    <property type="entry name" value="Lambda_DNA-bd_dom_sf"/>
</dbReference>
<keyword evidence="1" id="KW-0805">Transcription regulation</keyword>
<evidence type="ECO:0000313" key="4">
    <source>
        <dbReference type="EMBL" id="OYO17586.1"/>
    </source>
</evidence>
<dbReference type="InterPro" id="IPR028082">
    <property type="entry name" value="Peripla_BP_I"/>
</dbReference>
<dbReference type="AlphaFoldDB" id="A0A255GSG8"/>
<evidence type="ECO:0000256" key="2">
    <source>
        <dbReference type="ARBA" id="ARBA00023125"/>
    </source>
</evidence>
<dbReference type="Pfam" id="PF13377">
    <property type="entry name" value="Peripla_BP_3"/>
    <property type="match status" value="1"/>
</dbReference>
<organism evidence="4 5">
    <name type="scientific">Enemella evansiae</name>
    <dbReference type="NCBI Taxonomy" id="2016499"/>
    <lineage>
        <taxon>Bacteria</taxon>
        <taxon>Bacillati</taxon>
        <taxon>Actinomycetota</taxon>
        <taxon>Actinomycetes</taxon>
        <taxon>Propionibacteriales</taxon>
        <taxon>Propionibacteriaceae</taxon>
        <taxon>Enemella</taxon>
    </lineage>
</organism>
<sequence length="339" mass="35491">MATESRGVVTLKDVAAAAGVSISTASRVLDSKSVRSPHAERVRSIADELGYRRNRAASALRRGETGTIGVLVPRLSDAVMALIYESIAAACARSGRFAIVATSGDSADGERDAAETLLARGVDGLLLASARIDDPLVASLRDRRVRHALVLRSDGMSPASLGDDNTGGYLAARHLLDLGHRDIALVTGPLYTSSARDRLTGARRALAEAGVAPLVAETDDYRIPSGEQAARSWLDGRERPTAVFAANDDLAIGVLAASHRAGVEVGRDYALVGYNDVPIAARLPVPLTSVRTNFEQIASTALDLLESGAKDGTARKALPTLIPRASSAPRFRQSGSGGH</sequence>
<dbReference type="GO" id="GO:0000976">
    <property type="term" value="F:transcription cis-regulatory region binding"/>
    <property type="evidence" value="ECO:0007669"/>
    <property type="project" value="TreeGrafter"/>
</dbReference>
<dbReference type="SMART" id="SM00354">
    <property type="entry name" value="HTH_LACI"/>
    <property type="match status" value="1"/>
</dbReference>
<comment type="caution">
    <text evidence="4">The sequence shown here is derived from an EMBL/GenBank/DDBJ whole genome shotgun (WGS) entry which is preliminary data.</text>
</comment>
<dbReference type="Pfam" id="PF00356">
    <property type="entry name" value="LacI"/>
    <property type="match status" value="1"/>
</dbReference>
<dbReference type="SUPFAM" id="SSF53822">
    <property type="entry name" value="Periplasmic binding protein-like I"/>
    <property type="match status" value="1"/>
</dbReference>
<reference evidence="4 5" key="1">
    <citation type="submission" date="2017-07" db="EMBL/GenBank/DDBJ databases">
        <title>Draft whole genome sequences of clinical Proprionibacteriaceae strains.</title>
        <authorList>
            <person name="Bernier A.-M."/>
            <person name="Bernard K."/>
            <person name="Domingo M.-C."/>
        </authorList>
    </citation>
    <scope>NUCLEOTIDE SEQUENCE [LARGE SCALE GENOMIC DNA]</scope>
    <source>
        <strain evidence="4 5">NML 030167</strain>
    </source>
</reference>
<dbReference type="Gene3D" id="1.10.260.40">
    <property type="entry name" value="lambda repressor-like DNA-binding domains"/>
    <property type="match status" value="1"/>
</dbReference>
<accession>A0A255GSG8</accession>
<dbReference type="PROSITE" id="PS00356">
    <property type="entry name" value="HTH_LACI_1"/>
    <property type="match status" value="1"/>
</dbReference>
<dbReference type="PANTHER" id="PTHR30146">
    <property type="entry name" value="LACI-RELATED TRANSCRIPTIONAL REPRESSOR"/>
    <property type="match status" value="1"/>
</dbReference>
<accession>A0A4R6LT00</accession>
<keyword evidence="3" id="KW-0804">Transcription</keyword>
<keyword evidence="5" id="KW-1185">Reference proteome</keyword>
<dbReference type="EMBL" id="NMVO01000001">
    <property type="protein sequence ID" value="OYO17586.1"/>
    <property type="molecule type" value="Genomic_DNA"/>
</dbReference>
<evidence type="ECO:0000313" key="5">
    <source>
        <dbReference type="Proteomes" id="UP000215896"/>
    </source>
</evidence>
<dbReference type="InterPro" id="IPR046335">
    <property type="entry name" value="LacI/GalR-like_sensor"/>
</dbReference>